<dbReference type="PANTHER" id="PTHR30069:SF53">
    <property type="entry name" value="COLICIN I RECEPTOR-RELATED"/>
    <property type="match status" value="1"/>
</dbReference>
<dbReference type="InterPro" id="IPR039426">
    <property type="entry name" value="TonB-dep_rcpt-like"/>
</dbReference>
<dbReference type="EMBL" id="QNSA01000002">
    <property type="protein sequence ID" value="RBP76382.1"/>
    <property type="molecule type" value="Genomic_DNA"/>
</dbReference>
<evidence type="ECO:0000256" key="10">
    <source>
        <dbReference type="PROSITE-ProRule" id="PRU01360"/>
    </source>
</evidence>
<evidence type="ECO:0000313" key="18">
    <source>
        <dbReference type="Proteomes" id="UP000252795"/>
    </source>
</evidence>
<dbReference type="Proteomes" id="UP000252795">
    <property type="component" value="Unassembled WGS sequence"/>
</dbReference>
<evidence type="ECO:0000256" key="9">
    <source>
        <dbReference type="ARBA" id="ARBA00023237"/>
    </source>
</evidence>
<comment type="similarity">
    <text evidence="10 11">Belongs to the TonB-dependent receptor family.</text>
</comment>
<evidence type="ECO:0000256" key="1">
    <source>
        <dbReference type="ARBA" id="ARBA00004571"/>
    </source>
</evidence>
<keyword evidence="3 10" id="KW-1134">Transmembrane beta strand</keyword>
<evidence type="ECO:0000313" key="17">
    <source>
        <dbReference type="EMBL" id="RCW37255.1"/>
    </source>
</evidence>
<dbReference type="GO" id="GO:0015344">
    <property type="term" value="F:siderophore uptake transmembrane transporter activity"/>
    <property type="evidence" value="ECO:0007669"/>
    <property type="project" value="TreeGrafter"/>
</dbReference>
<evidence type="ECO:0000313" key="19">
    <source>
        <dbReference type="Proteomes" id="UP000253065"/>
    </source>
</evidence>
<dbReference type="SUPFAM" id="SSF56935">
    <property type="entry name" value="Porins"/>
    <property type="match status" value="1"/>
</dbReference>
<feature type="compositionally biased region" description="Basic and acidic residues" evidence="12">
    <location>
        <begin position="222"/>
        <end position="232"/>
    </location>
</feature>
<dbReference type="PROSITE" id="PS52016">
    <property type="entry name" value="TONB_DEPENDENT_REC_3"/>
    <property type="match status" value="1"/>
</dbReference>
<dbReference type="Pfam" id="PF00593">
    <property type="entry name" value="TonB_dep_Rec_b-barrel"/>
    <property type="match status" value="1"/>
</dbReference>
<feature type="chain" id="PRO_5016728150" evidence="13">
    <location>
        <begin position="26"/>
        <end position="676"/>
    </location>
</feature>
<dbReference type="Gene3D" id="2.40.170.20">
    <property type="entry name" value="TonB-dependent receptor, beta-barrel domain"/>
    <property type="match status" value="1"/>
</dbReference>
<dbReference type="InterPro" id="IPR036942">
    <property type="entry name" value="Beta-barrel_TonB_sf"/>
</dbReference>
<dbReference type="GO" id="GO:0044718">
    <property type="term" value="P:siderophore transmembrane transport"/>
    <property type="evidence" value="ECO:0007669"/>
    <property type="project" value="TreeGrafter"/>
</dbReference>
<feature type="region of interest" description="Disordered" evidence="12">
    <location>
        <begin position="212"/>
        <end position="236"/>
    </location>
</feature>
<name>A0A368VAI8_MARNT</name>
<evidence type="ECO:0000259" key="15">
    <source>
        <dbReference type="Pfam" id="PF07715"/>
    </source>
</evidence>
<dbReference type="EMBL" id="QPJB01000002">
    <property type="protein sequence ID" value="RCW37255.1"/>
    <property type="molecule type" value="Genomic_DNA"/>
</dbReference>
<evidence type="ECO:0000256" key="6">
    <source>
        <dbReference type="ARBA" id="ARBA00023065"/>
    </source>
</evidence>
<proteinExistence type="inferred from homology"/>
<protein>
    <submittedName>
        <fullName evidence="17">Outer membrane receptor for ferrienterochelin and colicins</fullName>
    </submittedName>
</protein>
<keyword evidence="9 10" id="KW-0998">Cell outer membrane</keyword>
<dbReference type="CDD" id="cd01347">
    <property type="entry name" value="ligand_gated_channel"/>
    <property type="match status" value="1"/>
</dbReference>
<accession>A0A368VAI8</accession>
<evidence type="ECO:0000256" key="12">
    <source>
        <dbReference type="SAM" id="MobiDB-lite"/>
    </source>
</evidence>
<keyword evidence="6" id="KW-0406">Ion transport</keyword>
<dbReference type="RefSeq" id="WP_113879263.1">
    <property type="nucleotide sequence ID" value="NZ_QNSA01000002.1"/>
</dbReference>
<keyword evidence="19" id="KW-1185">Reference proteome</keyword>
<evidence type="ECO:0000256" key="4">
    <source>
        <dbReference type="ARBA" id="ARBA00022692"/>
    </source>
</evidence>
<reference evidence="17 18" key="1">
    <citation type="submission" date="2018-07" db="EMBL/GenBank/DDBJ databases">
        <title>Freshwater and sediment microbial communities from various areas in North America, analyzing microbe dynamics in response to fracking.</title>
        <authorList>
            <person name="Lamendella R."/>
        </authorList>
    </citation>
    <scope>NUCLEOTIDE SEQUENCE [LARGE SCALE GENOMIC DNA]</scope>
    <source>
        <strain evidence="17 18">114E</strain>
        <strain evidence="16 19">114E_o</strain>
    </source>
</reference>
<gene>
    <name evidence="17" type="ORF">DET51_102404</name>
    <name evidence="16" type="ORF">DET64_102404</name>
</gene>
<evidence type="ECO:0000259" key="14">
    <source>
        <dbReference type="Pfam" id="PF00593"/>
    </source>
</evidence>
<evidence type="ECO:0000256" key="2">
    <source>
        <dbReference type="ARBA" id="ARBA00022448"/>
    </source>
</evidence>
<evidence type="ECO:0000256" key="11">
    <source>
        <dbReference type="RuleBase" id="RU003357"/>
    </source>
</evidence>
<keyword evidence="7 11" id="KW-0798">TonB box</keyword>
<evidence type="ECO:0000256" key="5">
    <source>
        <dbReference type="ARBA" id="ARBA00022729"/>
    </source>
</evidence>
<keyword evidence="5 13" id="KW-0732">Signal</keyword>
<sequence>MRRRFPLLASAVALASASTASLAQAEPVELGEIVVTAAGFEQNISDAPASISVISGEELAKKSYKSIVDAVNNIPGVYVTGGGGAQDISIRGMDDSYTLYLVDGRPVSAGRSVNTNGQDGGKQNALPPISMIERVEVIRGPMSSLYGSEAMGGVINIITRKNRGEWAGTISSEYTKSLNDVSNDSRQTSLFAGGALVEDLLSAEVNAAWGGDDESDFAGADDSARSTPESKRKQGGAKLILTPDSRNEFALSYDSSRLEETSTPGKSVAEDETGSNYIYDKDVYVLSHAGNYGDWLTRSFIQHDLSERVQDQTKKEKVSMLDTQATRFWGDHVLTVGGQYKKEKLTDETNGLLTSNIPGAVRSVDRWIAAVYSEVEWGLTEQLSVTTGLRYNDDELFGGEFSPRVYALYDLTPELTLKGGVSTGYRQPGLADVTEGFGRGTGGGGSPAPHPRALIIGNPELDPESSISYEAGMVFDSRAMGLNASVMLFQTDFKDKIAEDRLCESPNGDRDDPATWTCSFQGNDYLFLSTRANIDEAEMRGVELTLDYRLTDSVTLNSSYTYTDSEQKTGEYKGEPLNKIPEHMANANLDWQANIRLNLWFQANYRGETSDYLGRRSMSDGTPGYTLMDAGLLYQLTDTARVTAGLYNLADKEITNDDYGVVLDGRRLNLGLAVDF</sequence>
<evidence type="ECO:0000313" key="16">
    <source>
        <dbReference type="EMBL" id="RBP76382.1"/>
    </source>
</evidence>
<dbReference type="InterPro" id="IPR012910">
    <property type="entry name" value="Plug_dom"/>
</dbReference>
<dbReference type="GO" id="GO:0009279">
    <property type="term" value="C:cell outer membrane"/>
    <property type="evidence" value="ECO:0007669"/>
    <property type="project" value="UniProtKB-SubCell"/>
</dbReference>
<evidence type="ECO:0000256" key="8">
    <source>
        <dbReference type="ARBA" id="ARBA00023136"/>
    </source>
</evidence>
<keyword evidence="2 10" id="KW-0813">Transport</keyword>
<dbReference type="AlphaFoldDB" id="A0A368VAI8"/>
<keyword evidence="4 10" id="KW-0812">Transmembrane</keyword>
<keyword evidence="17" id="KW-0675">Receptor</keyword>
<organism evidence="17 18">
    <name type="scientific">Marinobacter nauticus</name>
    <name type="common">Marinobacter hydrocarbonoclasticus</name>
    <name type="synonym">Marinobacter aquaeolei</name>
    <dbReference type="NCBI Taxonomy" id="2743"/>
    <lineage>
        <taxon>Bacteria</taxon>
        <taxon>Pseudomonadati</taxon>
        <taxon>Pseudomonadota</taxon>
        <taxon>Gammaproteobacteria</taxon>
        <taxon>Pseudomonadales</taxon>
        <taxon>Marinobacteraceae</taxon>
        <taxon>Marinobacter</taxon>
    </lineage>
</organism>
<dbReference type="Proteomes" id="UP000253065">
    <property type="component" value="Unassembled WGS sequence"/>
</dbReference>
<dbReference type="InterPro" id="IPR037066">
    <property type="entry name" value="Plug_dom_sf"/>
</dbReference>
<dbReference type="Pfam" id="PF07715">
    <property type="entry name" value="Plug"/>
    <property type="match status" value="1"/>
</dbReference>
<dbReference type="InterPro" id="IPR000531">
    <property type="entry name" value="Beta-barrel_TonB"/>
</dbReference>
<evidence type="ECO:0000256" key="7">
    <source>
        <dbReference type="ARBA" id="ARBA00023077"/>
    </source>
</evidence>
<dbReference type="PANTHER" id="PTHR30069">
    <property type="entry name" value="TONB-DEPENDENT OUTER MEMBRANE RECEPTOR"/>
    <property type="match status" value="1"/>
</dbReference>
<feature type="domain" description="TonB-dependent receptor-like beta-barrel" evidence="14">
    <location>
        <begin position="222"/>
        <end position="649"/>
    </location>
</feature>
<comment type="caution">
    <text evidence="17">The sequence shown here is derived from an EMBL/GenBank/DDBJ whole genome shotgun (WGS) entry which is preliminary data.</text>
</comment>
<evidence type="ECO:0000256" key="13">
    <source>
        <dbReference type="SAM" id="SignalP"/>
    </source>
</evidence>
<feature type="signal peptide" evidence="13">
    <location>
        <begin position="1"/>
        <end position="25"/>
    </location>
</feature>
<dbReference type="Gene3D" id="2.170.130.10">
    <property type="entry name" value="TonB-dependent receptor, plug domain"/>
    <property type="match status" value="1"/>
</dbReference>
<evidence type="ECO:0000256" key="3">
    <source>
        <dbReference type="ARBA" id="ARBA00022452"/>
    </source>
</evidence>
<feature type="domain" description="TonB-dependent receptor plug" evidence="15">
    <location>
        <begin position="44"/>
        <end position="154"/>
    </location>
</feature>
<keyword evidence="8 10" id="KW-0472">Membrane</keyword>
<comment type="subcellular location">
    <subcellularLocation>
        <location evidence="1 10">Cell outer membrane</location>
        <topology evidence="1 10">Multi-pass membrane protein</topology>
    </subcellularLocation>
</comment>